<feature type="transmembrane region" description="Helical" evidence="1">
    <location>
        <begin position="146"/>
        <end position="163"/>
    </location>
</feature>
<dbReference type="PANTHER" id="PTHR41795">
    <property type="entry name" value="EXOPOLYSACCHARIDE SYNTHESIS PROTEIN"/>
    <property type="match status" value="1"/>
</dbReference>
<keyword evidence="3" id="KW-1185">Reference proteome</keyword>
<evidence type="ECO:0000313" key="2">
    <source>
        <dbReference type="EMBL" id="KJH70325.1"/>
    </source>
</evidence>
<gene>
    <name evidence="2" type="ORF">UH38_18635</name>
</gene>
<keyword evidence="1" id="KW-0472">Membrane</keyword>
<proteinExistence type="predicted"/>
<dbReference type="RefSeq" id="WP_045056195.1">
    <property type="nucleotide sequence ID" value="NZ_CAWMDP010000016.1"/>
</dbReference>
<feature type="transmembrane region" description="Helical" evidence="1">
    <location>
        <begin position="30"/>
        <end position="48"/>
    </location>
</feature>
<evidence type="ECO:0000256" key="1">
    <source>
        <dbReference type="SAM" id="Phobius"/>
    </source>
</evidence>
<evidence type="ECO:0000313" key="3">
    <source>
        <dbReference type="Proteomes" id="UP000032452"/>
    </source>
</evidence>
<feature type="transmembrane region" description="Helical" evidence="1">
    <location>
        <begin position="170"/>
        <end position="192"/>
    </location>
</feature>
<dbReference type="Pfam" id="PF06055">
    <property type="entry name" value="ExoD"/>
    <property type="match status" value="1"/>
</dbReference>
<keyword evidence="1" id="KW-1133">Transmembrane helix</keyword>
<dbReference type="PANTHER" id="PTHR41795:SF1">
    <property type="entry name" value="EXOPOLYSACCHARIDE SYNTHESIS PROTEIN"/>
    <property type="match status" value="1"/>
</dbReference>
<dbReference type="OrthoDB" id="484884at2"/>
<dbReference type="Proteomes" id="UP000032452">
    <property type="component" value="Unassembled WGS sequence"/>
</dbReference>
<dbReference type="PATRIC" id="fig|1618023.3.peg.1172"/>
<dbReference type="EMBL" id="JYON01000024">
    <property type="protein sequence ID" value="KJH70325.1"/>
    <property type="molecule type" value="Genomic_DNA"/>
</dbReference>
<dbReference type="STRING" id="1618023.UH38_18635"/>
<accession>A0A0D8ZNK3</accession>
<dbReference type="InterPro" id="IPR010331">
    <property type="entry name" value="ExoD"/>
</dbReference>
<protein>
    <submittedName>
        <fullName evidence="2">Exopolysaccharide biosynthesis protein</fullName>
    </submittedName>
</protein>
<comment type="caution">
    <text evidence="2">The sequence shown here is derived from an EMBL/GenBank/DDBJ whole genome shotgun (WGS) entry which is preliminary data.</text>
</comment>
<sequence>MHLRFSHDIKSLLEKLANQPLSLGDILAQTSERGFSLVICLLVLPFLFPMPPGLTGPLGTACIILALQMALGRRSPWLPKRIAKFKFPRWFVLQLLQNLRRVTRLVEKITRPRLSHIAKSRYAWRLNGACIAWLSVLLISPIPFTNPIPTVGILLLAIANLEADGLLMCISYVLTGLITLFFGFILYALWLAPGLLPNLFV</sequence>
<reference evidence="2 3" key="1">
    <citation type="submission" date="2015-02" db="EMBL/GenBank/DDBJ databases">
        <title>Draft genome of a novel marine cyanobacterium (Chroococcales) isolated from South Atlantic Ocean.</title>
        <authorList>
            <person name="Rigonato J."/>
            <person name="Alvarenga D.O."/>
            <person name="Branco L.H."/>
            <person name="Varani A.M."/>
            <person name="Brandini F.P."/>
            <person name="Fiore M.F."/>
        </authorList>
    </citation>
    <scope>NUCLEOTIDE SEQUENCE [LARGE SCALE GENOMIC DNA]</scope>
    <source>
        <strain evidence="2 3">CENA595</strain>
    </source>
</reference>
<keyword evidence="1" id="KW-0812">Transmembrane</keyword>
<organism evidence="2 3">
    <name type="scientific">Aliterella atlantica CENA595</name>
    <dbReference type="NCBI Taxonomy" id="1618023"/>
    <lineage>
        <taxon>Bacteria</taxon>
        <taxon>Bacillati</taxon>
        <taxon>Cyanobacteriota</taxon>
        <taxon>Cyanophyceae</taxon>
        <taxon>Chroococcidiopsidales</taxon>
        <taxon>Aliterellaceae</taxon>
        <taxon>Aliterella</taxon>
    </lineage>
</organism>
<dbReference type="PIRSF" id="PIRSF033239">
    <property type="entry name" value="ExoD"/>
    <property type="match status" value="1"/>
</dbReference>
<name>A0A0D8ZNK3_9CYAN</name>
<dbReference type="AlphaFoldDB" id="A0A0D8ZNK3"/>